<dbReference type="EMBL" id="BAAFRS010000304">
    <property type="protein sequence ID" value="GAB1226733.1"/>
    <property type="molecule type" value="Genomic_DNA"/>
</dbReference>
<comment type="caution">
    <text evidence="6">The sequence shown here is derived from an EMBL/GenBank/DDBJ whole genome shotgun (WGS) entry which is preliminary data.</text>
</comment>
<keyword evidence="4 5" id="KW-0472">Membrane</keyword>
<feature type="transmembrane region" description="Helical" evidence="5">
    <location>
        <begin position="202"/>
        <end position="224"/>
    </location>
</feature>
<keyword evidence="2 5" id="KW-0812">Transmembrane</keyword>
<evidence type="ECO:0000256" key="5">
    <source>
        <dbReference type="SAM" id="Phobius"/>
    </source>
</evidence>
<dbReference type="SUPFAM" id="SSF81338">
    <property type="entry name" value="Aquaporin-like"/>
    <property type="match status" value="1"/>
</dbReference>
<evidence type="ECO:0008006" key="8">
    <source>
        <dbReference type="Google" id="ProtNLM"/>
    </source>
</evidence>
<comment type="subcellular location">
    <subcellularLocation>
        <location evidence="1">Membrane</location>
        <topology evidence="1">Multi-pass membrane protein</topology>
    </subcellularLocation>
</comment>
<dbReference type="Gene3D" id="1.20.1080.10">
    <property type="entry name" value="Glycerol uptake facilitator protein"/>
    <property type="match status" value="1"/>
</dbReference>
<dbReference type="InterPro" id="IPR000425">
    <property type="entry name" value="MIP"/>
</dbReference>
<keyword evidence="7" id="KW-1185">Reference proteome</keyword>
<gene>
    <name evidence="6" type="ORF">ENUP19_0304G0021</name>
</gene>
<evidence type="ECO:0000256" key="1">
    <source>
        <dbReference type="ARBA" id="ARBA00004141"/>
    </source>
</evidence>
<keyword evidence="3 5" id="KW-1133">Transmembrane helix</keyword>
<protein>
    <recommendedName>
        <fullName evidence="8">Aquaporin</fullName>
    </recommendedName>
</protein>
<reference evidence="6 7" key="1">
    <citation type="journal article" date="2019" name="PLoS Negl. Trop. Dis.">
        <title>Whole genome sequencing of Entamoeba nuttalli reveals mammalian host-related molecular signatures and a novel octapeptide-repeat surface protein.</title>
        <authorList>
            <person name="Tanaka M."/>
            <person name="Makiuchi T."/>
            <person name="Komiyama T."/>
            <person name="Shiina T."/>
            <person name="Osaki K."/>
            <person name="Tachibana H."/>
        </authorList>
    </citation>
    <scope>NUCLEOTIDE SEQUENCE [LARGE SCALE GENOMIC DNA]</scope>
    <source>
        <strain evidence="6 7">P19-061405</strain>
    </source>
</reference>
<evidence type="ECO:0000313" key="6">
    <source>
        <dbReference type="EMBL" id="GAB1226733.1"/>
    </source>
</evidence>
<feature type="transmembrane region" description="Helical" evidence="5">
    <location>
        <begin position="164"/>
        <end position="190"/>
    </location>
</feature>
<dbReference type="Proteomes" id="UP001628156">
    <property type="component" value="Unassembled WGS sequence"/>
</dbReference>
<evidence type="ECO:0000256" key="4">
    <source>
        <dbReference type="ARBA" id="ARBA00023136"/>
    </source>
</evidence>
<sequence>MEKLATRLRTSAIYGYYMKYRLLCHNKLIRFFIGELIGSYYLFYLTNCTAYLNYPAYICSLLVIFGLGPIIEILSPVCNGQFNTGISIVFFLRRGQTFWQTVVSIIAQFLGGLFSVLTLNLFFTDSLIAFSSKTYSFIQVLSECFGSFILIFVLMLITYRKQSAALLIPGVIAAGCIALPSGMIVNPFIVVCRLISNSNNNISWQSCLVLLFSEFIGFALGFLTGEFILVEGEREVPENYYKLENVEIKSETLNQLESVFVDSQQPINEEIPMN</sequence>
<evidence type="ECO:0000313" key="7">
    <source>
        <dbReference type="Proteomes" id="UP001628156"/>
    </source>
</evidence>
<feature type="transmembrane region" description="Helical" evidence="5">
    <location>
        <begin position="98"/>
        <end position="123"/>
    </location>
</feature>
<name>A0ABQ0DV52_9EUKA</name>
<dbReference type="InterPro" id="IPR023271">
    <property type="entry name" value="Aquaporin-like"/>
</dbReference>
<dbReference type="PRINTS" id="PR00783">
    <property type="entry name" value="MINTRINSICP"/>
</dbReference>
<proteinExistence type="predicted"/>
<organism evidence="6 7">
    <name type="scientific">Entamoeba nuttalli</name>
    <dbReference type="NCBI Taxonomy" id="412467"/>
    <lineage>
        <taxon>Eukaryota</taxon>
        <taxon>Amoebozoa</taxon>
        <taxon>Evosea</taxon>
        <taxon>Archamoebae</taxon>
        <taxon>Mastigamoebida</taxon>
        <taxon>Entamoebidae</taxon>
        <taxon>Entamoeba</taxon>
    </lineage>
</organism>
<feature type="transmembrane region" description="Helical" evidence="5">
    <location>
        <begin position="52"/>
        <end position="77"/>
    </location>
</feature>
<feature type="transmembrane region" description="Helical" evidence="5">
    <location>
        <begin position="135"/>
        <end position="157"/>
    </location>
</feature>
<evidence type="ECO:0000256" key="2">
    <source>
        <dbReference type="ARBA" id="ARBA00022692"/>
    </source>
</evidence>
<feature type="transmembrane region" description="Helical" evidence="5">
    <location>
        <begin position="28"/>
        <end position="46"/>
    </location>
</feature>
<accession>A0ABQ0DV52</accession>
<evidence type="ECO:0000256" key="3">
    <source>
        <dbReference type="ARBA" id="ARBA00022989"/>
    </source>
</evidence>